<evidence type="ECO:0000313" key="3">
    <source>
        <dbReference type="EMBL" id="TGC99919.1"/>
    </source>
</evidence>
<feature type="signal peptide" evidence="2">
    <location>
        <begin position="1"/>
        <end position="28"/>
    </location>
</feature>
<organism evidence="3 4">
    <name type="scientific">Salmonella enteritidis</name>
    <dbReference type="NCBI Taxonomy" id="149539"/>
    <lineage>
        <taxon>Bacteria</taxon>
        <taxon>Pseudomonadati</taxon>
        <taxon>Pseudomonadota</taxon>
        <taxon>Gammaproteobacteria</taxon>
        <taxon>Enterobacterales</taxon>
        <taxon>Enterobacteriaceae</taxon>
        <taxon>Salmonella</taxon>
    </lineage>
</organism>
<feature type="non-terminal residue" evidence="3">
    <location>
        <position position="71"/>
    </location>
</feature>
<evidence type="ECO:0000313" key="4">
    <source>
        <dbReference type="Proteomes" id="UP000297537"/>
    </source>
</evidence>
<protein>
    <submittedName>
        <fullName evidence="3">Uncharacterized protein</fullName>
    </submittedName>
</protein>
<dbReference type="NCBIfam" id="TIGR01409">
    <property type="entry name" value="TAT_signal_seq"/>
    <property type="match status" value="1"/>
</dbReference>
<dbReference type="Proteomes" id="UP000297537">
    <property type="component" value="Unassembled WGS sequence"/>
</dbReference>
<dbReference type="EMBL" id="PYKJ01000067">
    <property type="protein sequence ID" value="TGC99919.1"/>
    <property type="molecule type" value="Genomic_DNA"/>
</dbReference>
<sequence>MLRRDFLKYSVALGVASALPLWSRAAFAAERPALPIPDLLTADASNRMQLIVKAGQSTFCLVSTSPSSRAT</sequence>
<proteinExistence type="predicted"/>
<comment type="caution">
    <text evidence="3">The sequence shown here is derived from an EMBL/GenBank/DDBJ whole genome shotgun (WGS) entry which is preliminary data.</text>
</comment>
<gene>
    <name evidence="3" type="ORF">C9F08_02650</name>
</gene>
<dbReference type="AlphaFoldDB" id="A0A5R1Z2D4"/>
<accession>A0A5R1Z2D4</accession>
<keyword evidence="1 2" id="KW-0732">Signal</keyword>
<evidence type="ECO:0000256" key="2">
    <source>
        <dbReference type="SAM" id="SignalP"/>
    </source>
</evidence>
<dbReference type="InterPro" id="IPR019546">
    <property type="entry name" value="TAT_signal_bac_arc"/>
</dbReference>
<feature type="chain" id="PRO_5024272532" evidence="2">
    <location>
        <begin position="29"/>
        <end position="71"/>
    </location>
</feature>
<dbReference type="RefSeq" id="WP_135423820.1">
    <property type="nucleotide sequence ID" value="NZ_PYKJ01000067.1"/>
</dbReference>
<reference evidence="3 4" key="1">
    <citation type="submission" date="2018-03" db="EMBL/GenBank/DDBJ databases">
        <title>Non-Typhoidal Salmonella genome sequencing and assembly.</title>
        <authorList>
            <person name="Matchawe C."/>
        </authorList>
    </citation>
    <scope>NUCLEOTIDE SEQUENCE [LARGE SCALE GENOMIC DNA]</scope>
    <source>
        <strain evidence="3 4">20dea</strain>
    </source>
</reference>
<evidence type="ECO:0000256" key="1">
    <source>
        <dbReference type="ARBA" id="ARBA00022729"/>
    </source>
</evidence>
<dbReference type="InterPro" id="IPR006311">
    <property type="entry name" value="TAT_signal"/>
</dbReference>
<name>A0A5R1Z2D4_SALEN</name>
<dbReference type="PROSITE" id="PS51318">
    <property type="entry name" value="TAT"/>
    <property type="match status" value="1"/>
</dbReference>